<accession>A0ABQ9INP0</accession>
<dbReference type="Proteomes" id="UP001159363">
    <property type="component" value="Chromosome 1"/>
</dbReference>
<protein>
    <submittedName>
        <fullName evidence="2">Uncharacterized protein</fullName>
    </submittedName>
</protein>
<feature type="region of interest" description="Disordered" evidence="1">
    <location>
        <begin position="439"/>
        <end position="464"/>
    </location>
</feature>
<evidence type="ECO:0000313" key="2">
    <source>
        <dbReference type="EMBL" id="KAJ8898271.1"/>
    </source>
</evidence>
<comment type="caution">
    <text evidence="2">The sequence shown here is derived from an EMBL/GenBank/DDBJ whole genome shotgun (WGS) entry which is preliminary data.</text>
</comment>
<reference evidence="2 3" key="1">
    <citation type="submission" date="2023-02" db="EMBL/GenBank/DDBJ databases">
        <title>LHISI_Scaffold_Assembly.</title>
        <authorList>
            <person name="Stuart O.P."/>
            <person name="Cleave R."/>
            <person name="Magrath M.J.L."/>
            <person name="Mikheyev A.S."/>
        </authorList>
    </citation>
    <scope>NUCLEOTIDE SEQUENCE [LARGE SCALE GENOMIC DNA]</scope>
    <source>
        <strain evidence="2">Daus_M_001</strain>
        <tissue evidence="2">Leg muscle</tissue>
    </source>
</reference>
<gene>
    <name evidence="2" type="ORF">PR048_003631</name>
</gene>
<feature type="region of interest" description="Disordered" evidence="1">
    <location>
        <begin position="1"/>
        <end position="25"/>
    </location>
</feature>
<evidence type="ECO:0000256" key="1">
    <source>
        <dbReference type="SAM" id="MobiDB-lite"/>
    </source>
</evidence>
<organism evidence="2 3">
    <name type="scientific">Dryococelus australis</name>
    <dbReference type="NCBI Taxonomy" id="614101"/>
    <lineage>
        <taxon>Eukaryota</taxon>
        <taxon>Metazoa</taxon>
        <taxon>Ecdysozoa</taxon>
        <taxon>Arthropoda</taxon>
        <taxon>Hexapoda</taxon>
        <taxon>Insecta</taxon>
        <taxon>Pterygota</taxon>
        <taxon>Neoptera</taxon>
        <taxon>Polyneoptera</taxon>
        <taxon>Phasmatodea</taxon>
        <taxon>Verophasmatodea</taxon>
        <taxon>Anareolatae</taxon>
        <taxon>Phasmatidae</taxon>
        <taxon>Eurycanthinae</taxon>
        <taxon>Dryococelus</taxon>
    </lineage>
</organism>
<keyword evidence="3" id="KW-1185">Reference proteome</keyword>
<evidence type="ECO:0000313" key="3">
    <source>
        <dbReference type="Proteomes" id="UP001159363"/>
    </source>
</evidence>
<feature type="region of interest" description="Disordered" evidence="1">
    <location>
        <begin position="357"/>
        <end position="382"/>
    </location>
</feature>
<feature type="compositionally biased region" description="Basic and acidic residues" evidence="1">
    <location>
        <begin position="1"/>
        <end position="10"/>
    </location>
</feature>
<name>A0ABQ9INP0_9NEOP</name>
<sequence length="519" mass="56668">MADVGSRENDGGGGGEGGRLSEPGPVIIATPSVRLETNTSQGIAACVYSPARCRRNAQAQVAPHPGRGAMCNTRAPSADRLSSAARNRGVKDILVASGNASLYLVSRLANRWSNQAQQCCEVRWRDVLADVHYRKNASSVGGCVRSHRRPIGPYLTGHYRVVYSVHHWLVIDQWRAELISIQPNRNDPSGGCISCTILKSTSRLKVTHASTAVGVNERGNSRNISRRHAARRMSDLAQCMPRGLRTRAATFRKTHRLLASHQGEPGPIPGRVPLDFRMWESGWTMPLVSGFSRRSPVSPTHSLWRCSILTSYTLIGSQDLDIVSRLAIANWRRDLSGSDDSQLEDWRQHKISRYPSPPPSTWAFSPRRLSTPPTLRTGRMSPRRSLRCGMQRKCWCDMKGGGTSAHLRRWAPCGSPCAGGTPSCALGDVTPLGCPVTRPWLPPTTPPSPPALRERQAATAGSSAPLLPPLVPCAHAPLAHARLRMLRHRLPPPTQSPASQAPHSRPPLTLLYTCSRLAS</sequence>
<proteinExistence type="predicted"/>
<feature type="compositionally biased region" description="Pro residues" evidence="1">
    <location>
        <begin position="440"/>
        <end position="450"/>
    </location>
</feature>
<dbReference type="EMBL" id="JARBHB010000001">
    <property type="protein sequence ID" value="KAJ8898271.1"/>
    <property type="molecule type" value="Genomic_DNA"/>
</dbReference>